<accession>A0A426YE34</accession>
<reference evidence="2 3" key="1">
    <citation type="journal article" date="2014" name="Agronomy (Basel)">
        <title>A Draft Genome Sequence for Ensete ventricosum, the Drought-Tolerant Tree Against Hunger.</title>
        <authorList>
            <person name="Harrison J."/>
            <person name="Moore K.A."/>
            <person name="Paszkiewicz K."/>
            <person name="Jones T."/>
            <person name="Grant M."/>
            <person name="Ambacheew D."/>
            <person name="Muzemil S."/>
            <person name="Studholme D.J."/>
        </authorList>
    </citation>
    <scope>NUCLEOTIDE SEQUENCE [LARGE SCALE GENOMIC DNA]</scope>
</reference>
<sequence>MSLAIAFAIPCHRHCHAAATLFFQWTVPHRSPIAMQSLEKPLPPISLSGGGPLRSRRSSAHAGAKPFNPTFLPYLWPTKLSTRLPSVKMAAVGNL</sequence>
<dbReference type="AlphaFoldDB" id="A0A426YE34"/>
<feature type="region of interest" description="Disordered" evidence="1">
    <location>
        <begin position="45"/>
        <end position="67"/>
    </location>
</feature>
<evidence type="ECO:0000313" key="3">
    <source>
        <dbReference type="Proteomes" id="UP000287651"/>
    </source>
</evidence>
<organism evidence="2 3">
    <name type="scientific">Ensete ventricosum</name>
    <name type="common">Abyssinian banana</name>
    <name type="synonym">Musa ensete</name>
    <dbReference type="NCBI Taxonomy" id="4639"/>
    <lineage>
        <taxon>Eukaryota</taxon>
        <taxon>Viridiplantae</taxon>
        <taxon>Streptophyta</taxon>
        <taxon>Embryophyta</taxon>
        <taxon>Tracheophyta</taxon>
        <taxon>Spermatophyta</taxon>
        <taxon>Magnoliopsida</taxon>
        <taxon>Liliopsida</taxon>
        <taxon>Zingiberales</taxon>
        <taxon>Musaceae</taxon>
        <taxon>Ensete</taxon>
    </lineage>
</organism>
<protein>
    <submittedName>
        <fullName evidence="2">Uncharacterized protein</fullName>
    </submittedName>
</protein>
<dbReference type="Proteomes" id="UP000287651">
    <property type="component" value="Unassembled WGS sequence"/>
</dbReference>
<dbReference type="EMBL" id="AMZH03012995">
    <property type="protein sequence ID" value="RRT50022.1"/>
    <property type="molecule type" value="Genomic_DNA"/>
</dbReference>
<name>A0A426YE34_ENSVE</name>
<evidence type="ECO:0000313" key="2">
    <source>
        <dbReference type="EMBL" id="RRT50022.1"/>
    </source>
</evidence>
<proteinExistence type="predicted"/>
<comment type="caution">
    <text evidence="2">The sequence shown here is derived from an EMBL/GenBank/DDBJ whole genome shotgun (WGS) entry which is preliminary data.</text>
</comment>
<evidence type="ECO:0000256" key="1">
    <source>
        <dbReference type="SAM" id="MobiDB-lite"/>
    </source>
</evidence>
<gene>
    <name evidence="2" type="ORF">B296_00044014</name>
</gene>